<dbReference type="Gene3D" id="1.10.274.10">
    <property type="entry name" value="PtsI, HPr-binding domain"/>
    <property type="match status" value="1"/>
</dbReference>
<evidence type="ECO:0000256" key="19">
    <source>
        <dbReference type="PIRSR" id="PIRSR000732-2"/>
    </source>
</evidence>
<feature type="binding site" evidence="20">
    <location>
        <position position="428"/>
    </location>
    <ligand>
        <name>Mg(2+)</name>
        <dbReference type="ChEBI" id="CHEBI:18420"/>
    </ligand>
</feature>
<feature type="binding site" evidence="20">
    <location>
        <position position="452"/>
    </location>
    <ligand>
        <name>Mg(2+)</name>
        <dbReference type="ChEBI" id="CHEBI:18420"/>
    </ligand>
</feature>
<dbReference type="PANTHER" id="PTHR46244">
    <property type="entry name" value="PHOSPHOENOLPYRUVATE-PROTEIN PHOSPHOTRANSFERASE"/>
    <property type="match status" value="1"/>
</dbReference>
<dbReference type="InterPro" id="IPR008279">
    <property type="entry name" value="PEP-util_enz_mobile_dom"/>
</dbReference>
<dbReference type="PIRSF" id="PIRSF000732">
    <property type="entry name" value="PTS_enzyme_I"/>
    <property type="match status" value="1"/>
</dbReference>
<evidence type="ECO:0000259" key="23">
    <source>
        <dbReference type="Pfam" id="PF05524"/>
    </source>
</evidence>
<feature type="binding site" evidence="19">
    <location>
        <position position="293"/>
    </location>
    <ligand>
        <name>phosphoenolpyruvate</name>
        <dbReference type="ChEBI" id="CHEBI:58702"/>
    </ligand>
</feature>
<dbReference type="PRINTS" id="PR01736">
    <property type="entry name" value="PHPHTRNFRASE"/>
</dbReference>
<dbReference type="SUPFAM" id="SSF47831">
    <property type="entry name" value="Enzyme I of the PEP:sugar phosphotransferase system HPr-binding (sub)domain"/>
    <property type="match status" value="1"/>
</dbReference>
<dbReference type="GO" id="GO:0005737">
    <property type="term" value="C:cytoplasm"/>
    <property type="evidence" value="ECO:0007669"/>
    <property type="project" value="UniProtKB-SubCell"/>
</dbReference>
<dbReference type="InterPro" id="IPR023151">
    <property type="entry name" value="PEP_util_CS"/>
</dbReference>
<keyword evidence="12 17" id="KW-0598">Phosphotransferase system</keyword>
<dbReference type="Pfam" id="PF00391">
    <property type="entry name" value="PEP-utilizers"/>
    <property type="match status" value="1"/>
</dbReference>
<keyword evidence="10 17" id="KW-0762">Sugar transport</keyword>
<evidence type="ECO:0000256" key="17">
    <source>
        <dbReference type="PIRNR" id="PIRNR000732"/>
    </source>
</evidence>
<evidence type="ECO:0000256" key="14">
    <source>
        <dbReference type="ARBA" id="ARBA00022777"/>
    </source>
</evidence>
<evidence type="ECO:0000256" key="10">
    <source>
        <dbReference type="ARBA" id="ARBA00022597"/>
    </source>
</evidence>
<evidence type="ECO:0000256" key="11">
    <source>
        <dbReference type="ARBA" id="ARBA00022679"/>
    </source>
</evidence>
<dbReference type="GO" id="GO:0008965">
    <property type="term" value="F:phosphoenolpyruvate-protein phosphotransferase activity"/>
    <property type="evidence" value="ECO:0007669"/>
    <property type="project" value="UniProtKB-EC"/>
</dbReference>
<evidence type="ECO:0000313" key="24">
    <source>
        <dbReference type="EMBL" id="HIU58854.1"/>
    </source>
</evidence>
<dbReference type="NCBIfam" id="TIGR01417">
    <property type="entry name" value="PTS_I_fam"/>
    <property type="match status" value="1"/>
</dbReference>
<comment type="caution">
    <text evidence="24">The sequence shown here is derived from an EMBL/GenBank/DDBJ whole genome shotgun (WGS) entry which is preliminary data.</text>
</comment>
<evidence type="ECO:0000256" key="2">
    <source>
        <dbReference type="ARBA" id="ARBA00001946"/>
    </source>
</evidence>
<keyword evidence="13 17" id="KW-0479">Metal-binding</keyword>
<dbReference type="Pfam" id="PF05524">
    <property type="entry name" value="PEP-utilisers_N"/>
    <property type="match status" value="1"/>
</dbReference>
<reference evidence="24" key="1">
    <citation type="submission" date="2020-10" db="EMBL/GenBank/DDBJ databases">
        <authorList>
            <person name="Gilroy R."/>
        </authorList>
    </citation>
    <scope>NUCLEOTIDE SEQUENCE</scope>
    <source>
        <strain evidence="24">11687</strain>
    </source>
</reference>
<feature type="binding site" evidence="19">
    <location>
        <begin position="451"/>
        <end position="452"/>
    </location>
    <ligand>
        <name>phosphoenolpyruvate</name>
        <dbReference type="ChEBI" id="CHEBI:58702"/>
    </ligand>
</feature>
<dbReference type="InterPro" id="IPR015813">
    <property type="entry name" value="Pyrv/PenolPyrv_kinase-like_dom"/>
</dbReference>
<evidence type="ECO:0000256" key="6">
    <source>
        <dbReference type="ARBA" id="ARBA00012232"/>
    </source>
</evidence>
<comment type="catalytic activity">
    <reaction evidence="1 17">
        <text>L-histidyl-[protein] + phosphoenolpyruvate = N(pros)-phospho-L-histidyl-[protein] + pyruvate</text>
        <dbReference type="Rhea" id="RHEA:23880"/>
        <dbReference type="Rhea" id="RHEA-COMP:9745"/>
        <dbReference type="Rhea" id="RHEA-COMP:9746"/>
        <dbReference type="ChEBI" id="CHEBI:15361"/>
        <dbReference type="ChEBI" id="CHEBI:29979"/>
        <dbReference type="ChEBI" id="CHEBI:58702"/>
        <dbReference type="ChEBI" id="CHEBI:64837"/>
        <dbReference type="EC" id="2.7.3.9"/>
    </reaction>
</comment>
<keyword evidence="8 17" id="KW-0813">Transport</keyword>
<evidence type="ECO:0000256" key="18">
    <source>
        <dbReference type="PIRSR" id="PIRSR000732-1"/>
    </source>
</evidence>
<comment type="subcellular location">
    <subcellularLocation>
        <location evidence="4 17">Cytoplasm</location>
    </subcellularLocation>
</comment>
<feature type="binding site" evidence="19">
    <location>
        <position position="329"/>
    </location>
    <ligand>
        <name>phosphoenolpyruvate</name>
        <dbReference type="ChEBI" id="CHEBI:58702"/>
    </ligand>
</feature>
<evidence type="ECO:0000256" key="9">
    <source>
        <dbReference type="ARBA" id="ARBA00022490"/>
    </source>
</evidence>
<dbReference type="Proteomes" id="UP000824081">
    <property type="component" value="Unassembled WGS sequence"/>
</dbReference>
<keyword evidence="11 17" id="KW-0808">Transferase</keyword>
<evidence type="ECO:0000313" key="25">
    <source>
        <dbReference type="Proteomes" id="UP000824081"/>
    </source>
</evidence>
<dbReference type="Gene3D" id="3.20.20.60">
    <property type="entry name" value="Phosphoenolpyruvate-binding domains"/>
    <property type="match status" value="1"/>
</dbReference>
<feature type="domain" description="PEP-utilising enzyme C-terminal" evidence="22">
    <location>
        <begin position="255"/>
        <end position="537"/>
    </location>
</feature>
<proteinExistence type="inferred from homology"/>
<feature type="binding site" evidence="19">
    <location>
        <position position="462"/>
    </location>
    <ligand>
        <name>phosphoenolpyruvate</name>
        <dbReference type="ChEBI" id="CHEBI:58702"/>
    </ligand>
</feature>
<dbReference type="EC" id="2.7.3.9" evidence="6 17"/>
<evidence type="ECO:0000256" key="16">
    <source>
        <dbReference type="ARBA" id="ARBA00033235"/>
    </source>
</evidence>
<dbReference type="InterPro" id="IPR006318">
    <property type="entry name" value="PTS_EI-like"/>
</dbReference>
<dbReference type="PROSITE" id="PS00742">
    <property type="entry name" value="PEP_ENZYMES_2"/>
    <property type="match status" value="1"/>
</dbReference>
<dbReference type="AlphaFoldDB" id="A0A9D1MEM1"/>
<feature type="domain" description="Phosphotransferase system enzyme I N-terminal" evidence="23">
    <location>
        <begin position="5"/>
        <end position="124"/>
    </location>
</feature>
<comment type="similarity">
    <text evidence="5 17">Belongs to the PEP-utilizing enzyme family.</text>
</comment>
<sequence length="549" mass="60692">MKEYRGKSVFEGIAIGRLKIVRHAEKNMTIRCGTPEEEKAKFFAAREKAAAELRRLYTSARTTLGEEGAEIFNMHAVMTEDGDLEESVLAGIEKGESAARAVEEAGFALSQNFIRMEDEYMKARAVDAIDVADRISDYILGKTDAPIDLQEPVILASSDFTPSEVVRLDKDKVLGFVTAFGSENSHTAILARTLALPSVVNTRDSIDVDFDGGLCVVDGFSGRVIVGPDAETLADYEAKKRETDEAGLRRRALIHEVSATSDGKKLPIFCNVGSTEDVKRALAEGCEGIGLFRSEFLYLESDDFPDEQRQYEEYSRAAKLLDGKPLIVRTMDIGADKQAPYFSLPPEENPALGLRSVRICLKRPEILHTQLRAVYRASADGNVSAMIPMIVSLKEVRRVREMAAKVRRELKSERVPFDERMQIGIMIETPAAALIADELAEEADFFSVGSNDLIQYTLAADRQNPELEEIADPHHKAVLRLIRRAAECAHAAGKWVGVCGELARDPELTEFFLACGVDELSVSPPYVLPLREKIRALSAKSADADRFTR</sequence>
<dbReference type="PANTHER" id="PTHR46244:SF3">
    <property type="entry name" value="PHOSPHOENOLPYRUVATE-PROTEIN PHOSPHOTRANSFERASE"/>
    <property type="match status" value="1"/>
</dbReference>
<reference evidence="24" key="2">
    <citation type="journal article" date="2021" name="PeerJ">
        <title>Extensive microbial diversity within the chicken gut microbiome revealed by metagenomics and culture.</title>
        <authorList>
            <person name="Gilroy R."/>
            <person name="Ravi A."/>
            <person name="Getino M."/>
            <person name="Pursley I."/>
            <person name="Horton D.L."/>
            <person name="Alikhan N.F."/>
            <person name="Baker D."/>
            <person name="Gharbi K."/>
            <person name="Hall N."/>
            <person name="Watson M."/>
            <person name="Adriaenssens E.M."/>
            <person name="Foster-Nyarko E."/>
            <person name="Jarju S."/>
            <person name="Secka A."/>
            <person name="Antonio M."/>
            <person name="Oren A."/>
            <person name="Chaudhuri R.R."/>
            <person name="La Ragione R."/>
            <person name="Hildebrand F."/>
            <person name="Pallen M.J."/>
        </authorList>
    </citation>
    <scope>NUCLEOTIDE SEQUENCE</scope>
    <source>
        <strain evidence="24">11687</strain>
    </source>
</reference>
<evidence type="ECO:0000256" key="12">
    <source>
        <dbReference type="ARBA" id="ARBA00022683"/>
    </source>
</evidence>
<dbReference type="InterPro" id="IPR036637">
    <property type="entry name" value="Phosphohistidine_dom_sf"/>
</dbReference>
<dbReference type="Gene3D" id="3.50.30.10">
    <property type="entry name" value="Phosphohistidine domain"/>
    <property type="match status" value="1"/>
</dbReference>
<dbReference type="InterPro" id="IPR050499">
    <property type="entry name" value="PEP-utilizing_PTS_enzyme"/>
</dbReference>
<evidence type="ECO:0000256" key="3">
    <source>
        <dbReference type="ARBA" id="ARBA00002728"/>
    </source>
</evidence>
<feature type="active site" description="Tele-phosphohistidine intermediate" evidence="18">
    <location>
        <position position="186"/>
    </location>
</feature>
<evidence type="ECO:0000256" key="13">
    <source>
        <dbReference type="ARBA" id="ARBA00022723"/>
    </source>
</evidence>
<evidence type="ECO:0000256" key="7">
    <source>
        <dbReference type="ARBA" id="ARBA00016544"/>
    </source>
</evidence>
<protein>
    <recommendedName>
        <fullName evidence="7 17">Phosphoenolpyruvate-protein phosphotransferase</fullName>
        <ecNumber evidence="6 17">2.7.3.9</ecNumber>
    </recommendedName>
    <alternativeName>
        <fullName evidence="16 17">Phosphotransferase system, enzyme I</fullName>
    </alternativeName>
</protein>
<keyword evidence="14 17" id="KW-0418">Kinase</keyword>
<gene>
    <name evidence="24" type="primary">ptsP</name>
    <name evidence="24" type="ORF">IAC57_02010</name>
</gene>
<dbReference type="GO" id="GO:0046872">
    <property type="term" value="F:metal ion binding"/>
    <property type="evidence" value="ECO:0007669"/>
    <property type="project" value="UniProtKB-KW"/>
</dbReference>
<evidence type="ECO:0000259" key="22">
    <source>
        <dbReference type="Pfam" id="PF02896"/>
    </source>
</evidence>
<keyword evidence="15 17" id="KW-0460">Magnesium</keyword>
<name>A0A9D1MEM1_9FIRM</name>
<evidence type="ECO:0000256" key="1">
    <source>
        <dbReference type="ARBA" id="ARBA00000683"/>
    </source>
</evidence>
<dbReference type="SUPFAM" id="SSF52009">
    <property type="entry name" value="Phosphohistidine domain"/>
    <property type="match status" value="1"/>
</dbReference>
<dbReference type="InterPro" id="IPR000121">
    <property type="entry name" value="PEP_util_C"/>
</dbReference>
<dbReference type="InterPro" id="IPR036618">
    <property type="entry name" value="PtsI_HPr-bd_sf"/>
</dbReference>
<dbReference type="EMBL" id="DVMZ01000056">
    <property type="protein sequence ID" value="HIU58854.1"/>
    <property type="molecule type" value="Genomic_DNA"/>
</dbReference>
<dbReference type="GO" id="GO:0016301">
    <property type="term" value="F:kinase activity"/>
    <property type="evidence" value="ECO:0007669"/>
    <property type="project" value="UniProtKB-KW"/>
</dbReference>
<evidence type="ECO:0000259" key="21">
    <source>
        <dbReference type="Pfam" id="PF00391"/>
    </source>
</evidence>
<organism evidence="24 25">
    <name type="scientific">Candidatus Scatosoma pullistercoris</name>
    <dbReference type="NCBI Taxonomy" id="2840934"/>
    <lineage>
        <taxon>Bacteria</taxon>
        <taxon>Bacillati</taxon>
        <taxon>Bacillota</taxon>
        <taxon>Clostridia</taxon>
        <taxon>Candidatus Scatosoma</taxon>
    </lineage>
</organism>
<dbReference type="GO" id="GO:0009401">
    <property type="term" value="P:phosphoenolpyruvate-dependent sugar phosphotransferase system"/>
    <property type="evidence" value="ECO:0007669"/>
    <property type="project" value="UniProtKB-KW"/>
</dbReference>
<keyword evidence="9 17" id="KW-0963">Cytoplasm</keyword>
<accession>A0A9D1MEM1</accession>
<dbReference type="Pfam" id="PF02896">
    <property type="entry name" value="PEP-utilizers_C"/>
    <property type="match status" value="1"/>
</dbReference>
<dbReference type="SUPFAM" id="SSF51621">
    <property type="entry name" value="Phosphoenolpyruvate/pyruvate domain"/>
    <property type="match status" value="1"/>
</dbReference>
<evidence type="ECO:0000256" key="4">
    <source>
        <dbReference type="ARBA" id="ARBA00004496"/>
    </source>
</evidence>
<evidence type="ECO:0000256" key="20">
    <source>
        <dbReference type="PIRSR" id="PIRSR000732-3"/>
    </source>
</evidence>
<feature type="active site" description="Proton donor" evidence="18">
    <location>
        <position position="499"/>
    </location>
</feature>
<dbReference type="InterPro" id="IPR040442">
    <property type="entry name" value="Pyrv_kinase-like_dom_sf"/>
</dbReference>
<dbReference type="InterPro" id="IPR024692">
    <property type="entry name" value="PTS_EI"/>
</dbReference>
<feature type="domain" description="PEP-utilising enzyme mobile" evidence="21">
    <location>
        <begin position="150"/>
        <end position="222"/>
    </location>
</feature>
<evidence type="ECO:0000256" key="15">
    <source>
        <dbReference type="ARBA" id="ARBA00022842"/>
    </source>
</evidence>
<comment type="function">
    <text evidence="3 17">General (non sugar-specific) component of the phosphoenolpyruvate-dependent sugar phosphotransferase system (sugar PTS). This major carbohydrate active-transport system catalyzes the phosphorylation of incoming sugar substrates concomitantly with their translocation across the cell membrane. Enzyme I transfers the phosphoryl group from phosphoenolpyruvate (PEP) to the phosphoryl carrier protein (HPr).</text>
</comment>
<evidence type="ECO:0000256" key="5">
    <source>
        <dbReference type="ARBA" id="ARBA00007837"/>
    </source>
</evidence>
<evidence type="ECO:0000256" key="8">
    <source>
        <dbReference type="ARBA" id="ARBA00022448"/>
    </source>
</evidence>
<comment type="cofactor">
    <cofactor evidence="2 17 20">
        <name>Mg(2+)</name>
        <dbReference type="ChEBI" id="CHEBI:18420"/>
    </cofactor>
</comment>
<dbReference type="InterPro" id="IPR008731">
    <property type="entry name" value="PTS_EIN"/>
</dbReference>